<dbReference type="OrthoDB" id="26525at2759"/>
<keyword evidence="4" id="KW-1185">Reference proteome</keyword>
<keyword evidence="1" id="KW-0106">Calcium</keyword>
<dbReference type="Gene3D" id="1.10.238.10">
    <property type="entry name" value="EF-hand"/>
    <property type="match status" value="1"/>
</dbReference>
<evidence type="ECO:0000313" key="4">
    <source>
        <dbReference type="Proteomes" id="UP000002009"/>
    </source>
</evidence>
<sequence>MSGDAEVKARVAASFKAFDSGDKGWLNKHDLKCAFISLVGRKPTPAELARMRDACPRGEVELRHFRAFLEPGLVADARDLGPAAARDRARAAFDAFDRNKRGYVTLRDVVHGFARVAPGVPEGVVADVFREADADGDGRVSFGDYASVAGLGSTMDERASHHHAAASA</sequence>
<reference evidence="3 4" key="1">
    <citation type="journal article" date="2009" name="Science">
        <title>Green evolution and dynamic adaptations revealed by genomes of the marine picoeukaryotes Micromonas.</title>
        <authorList>
            <person name="Worden A.Z."/>
            <person name="Lee J.H."/>
            <person name="Mock T."/>
            <person name="Rouze P."/>
            <person name="Simmons M.P."/>
            <person name="Aerts A.L."/>
            <person name="Allen A.E."/>
            <person name="Cuvelier M.L."/>
            <person name="Derelle E."/>
            <person name="Everett M.V."/>
            <person name="Foulon E."/>
            <person name="Grimwood J."/>
            <person name="Gundlach H."/>
            <person name="Henrissat B."/>
            <person name="Napoli C."/>
            <person name="McDonald S.M."/>
            <person name="Parker M.S."/>
            <person name="Rombauts S."/>
            <person name="Salamov A."/>
            <person name="Von Dassow P."/>
            <person name="Badger J.H."/>
            <person name="Coutinho P.M."/>
            <person name="Demir E."/>
            <person name="Dubchak I."/>
            <person name="Gentemann C."/>
            <person name="Eikrem W."/>
            <person name="Gready J.E."/>
            <person name="John U."/>
            <person name="Lanier W."/>
            <person name="Lindquist E.A."/>
            <person name="Lucas S."/>
            <person name="Mayer K.F."/>
            <person name="Moreau H."/>
            <person name="Not F."/>
            <person name="Otillar R."/>
            <person name="Panaud O."/>
            <person name="Pangilinan J."/>
            <person name="Paulsen I."/>
            <person name="Piegu B."/>
            <person name="Poliakov A."/>
            <person name="Robbens S."/>
            <person name="Schmutz J."/>
            <person name="Toulza E."/>
            <person name="Wyss T."/>
            <person name="Zelensky A."/>
            <person name="Zhou K."/>
            <person name="Armbrust E.V."/>
            <person name="Bhattacharya D."/>
            <person name="Goodenough U.W."/>
            <person name="Van de Peer Y."/>
            <person name="Grigoriev I.V."/>
        </authorList>
    </citation>
    <scope>NUCLEOTIDE SEQUENCE [LARGE SCALE GENOMIC DNA]</scope>
    <source>
        <strain evidence="4">RCC299 / NOUM17</strain>
    </source>
</reference>
<protein>
    <recommendedName>
        <fullName evidence="2">EF-hand domain-containing protein</fullName>
    </recommendedName>
</protein>
<feature type="domain" description="EF-hand" evidence="2">
    <location>
        <begin position="84"/>
        <end position="119"/>
    </location>
</feature>
<dbReference type="EMBL" id="CP001323">
    <property type="protein sequence ID" value="ACO61465.1"/>
    <property type="molecule type" value="Genomic_DNA"/>
</dbReference>
<dbReference type="GeneID" id="8240916"/>
<accession>C1DYP5</accession>
<dbReference type="InterPro" id="IPR018247">
    <property type="entry name" value="EF_Hand_1_Ca_BS"/>
</dbReference>
<dbReference type="SMART" id="SM00054">
    <property type="entry name" value="EFh"/>
    <property type="match status" value="2"/>
</dbReference>
<dbReference type="STRING" id="296587.C1DYP5"/>
<dbReference type="InterPro" id="IPR011992">
    <property type="entry name" value="EF-hand-dom_pair"/>
</dbReference>
<evidence type="ECO:0000313" key="3">
    <source>
        <dbReference type="EMBL" id="ACO61465.1"/>
    </source>
</evidence>
<dbReference type="InterPro" id="IPR002048">
    <property type="entry name" value="EF_hand_dom"/>
</dbReference>
<dbReference type="SUPFAM" id="SSF47473">
    <property type="entry name" value="EF-hand"/>
    <property type="match status" value="1"/>
</dbReference>
<gene>
    <name evidence="3" type="ORF">MICPUN_55871</name>
</gene>
<dbReference type="KEGG" id="mis:MICPUN_55871"/>
<organism evidence="3 4">
    <name type="scientific">Micromonas commoda (strain RCC299 / NOUM17 / CCMP2709)</name>
    <name type="common">Picoplanktonic green alga</name>
    <dbReference type="NCBI Taxonomy" id="296587"/>
    <lineage>
        <taxon>Eukaryota</taxon>
        <taxon>Viridiplantae</taxon>
        <taxon>Chlorophyta</taxon>
        <taxon>Mamiellophyceae</taxon>
        <taxon>Mamiellales</taxon>
        <taxon>Mamiellaceae</taxon>
        <taxon>Micromonas</taxon>
    </lineage>
</organism>
<dbReference type="GO" id="GO:0005509">
    <property type="term" value="F:calcium ion binding"/>
    <property type="evidence" value="ECO:0007669"/>
    <property type="project" value="InterPro"/>
</dbReference>
<feature type="domain" description="EF-hand" evidence="2">
    <location>
        <begin position="120"/>
        <end position="155"/>
    </location>
</feature>
<dbReference type="eggNOG" id="KOG0027">
    <property type="taxonomic scope" value="Eukaryota"/>
</dbReference>
<dbReference type="Proteomes" id="UP000002009">
    <property type="component" value="Chromosome 2"/>
</dbReference>
<name>C1DYP5_MICCC</name>
<dbReference type="RefSeq" id="XP_002500207.1">
    <property type="nucleotide sequence ID" value="XM_002500161.1"/>
</dbReference>
<dbReference type="PROSITE" id="PS50222">
    <property type="entry name" value="EF_HAND_2"/>
    <property type="match status" value="2"/>
</dbReference>
<evidence type="ECO:0000256" key="1">
    <source>
        <dbReference type="ARBA" id="ARBA00022837"/>
    </source>
</evidence>
<dbReference type="PROSITE" id="PS00018">
    <property type="entry name" value="EF_HAND_1"/>
    <property type="match status" value="1"/>
</dbReference>
<proteinExistence type="predicted"/>
<dbReference type="InParanoid" id="C1DYP5"/>
<dbReference type="Pfam" id="PF13499">
    <property type="entry name" value="EF-hand_7"/>
    <property type="match status" value="1"/>
</dbReference>
<evidence type="ECO:0000259" key="2">
    <source>
        <dbReference type="PROSITE" id="PS50222"/>
    </source>
</evidence>
<dbReference type="AlphaFoldDB" id="C1DYP5"/>